<feature type="transmembrane region" description="Helical" evidence="11">
    <location>
        <begin position="197"/>
        <end position="215"/>
    </location>
</feature>
<dbReference type="PANTHER" id="PTHR43066:SF1">
    <property type="entry name" value="RHOMBOID PROTEIN 2"/>
    <property type="match status" value="1"/>
</dbReference>
<keyword evidence="5" id="KW-0645">Protease</keyword>
<keyword evidence="14" id="KW-1185">Reference proteome</keyword>
<dbReference type="Gene3D" id="1.20.1540.10">
    <property type="entry name" value="Rhomboid-like"/>
    <property type="match status" value="1"/>
</dbReference>
<keyword evidence="8 11" id="KW-1133">Transmembrane helix</keyword>
<feature type="domain" description="Peptidase S54 rhomboid" evidence="12">
    <location>
        <begin position="72"/>
        <end position="214"/>
    </location>
</feature>
<keyword evidence="9 11" id="KW-0472">Membrane</keyword>
<evidence type="ECO:0000259" key="12">
    <source>
        <dbReference type="Pfam" id="PF01694"/>
    </source>
</evidence>
<feature type="compositionally biased region" description="Polar residues" evidence="10">
    <location>
        <begin position="266"/>
        <end position="279"/>
    </location>
</feature>
<proteinExistence type="inferred from homology"/>
<dbReference type="GO" id="GO:0006508">
    <property type="term" value="P:proteolysis"/>
    <property type="evidence" value="ECO:0007669"/>
    <property type="project" value="UniProtKB-KW"/>
</dbReference>
<dbReference type="EMBL" id="JANBQB010000699">
    <property type="protein sequence ID" value="KAJ1974131.1"/>
    <property type="molecule type" value="Genomic_DNA"/>
</dbReference>
<evidence type="ECO:0000256" key="6">
    <source>
        <dbReference type="ARBA" id="ARBA00022692"/>
    </source>
</evidence>
<dbReference type="SUPFAM" id="SSF144091">
    <property type="entry name" value="Rhomboid-like"/>
    <property type="match status" value="1"/>
</dbReference>
<evidence type="ECO:0000256" key="4">
    <source>
        <dbReference type="ARBA" id="ARBA00013039"/>
    </source>
</evidence>
<feature type="region of interest" description="Disordered" evidence="10">
    <location>
        <begin position="266"/>
        <end position="310"/>
    </location>
</feature>
<evidence type="ECO:0000313" key="13">
    <source>
        <dbReference type="EMBL" id="KAJ1974131.1"/>
    </source>
</evidence>
<evidence type="ECO:0000256" key="7">
    <source>
        <dbReference type="ARBA" id="ARBA00022801"/>
    </source>
</evidence>
<evidence type="ECO:0000256" key="1">
    <source>
        <dbReference type="ARBA" id="ARBA00000156"/>
    </source>
</evidence>
<evidence type="ECO:0000256" key="9">
    <source>
        <dbReference type="ARBA" id="ARBA00023136"/>
    </source>
</evidence>
<comment type="subcellular location">
    <subcellularLocation>
        <location evidence="2">Membrane</location>
        <topology evidence="2">Multi-pass membrane protein</topology>
    </subcellularLocation>
</comment>
<comment type="caution">
    <text evidence="13">The sequence shown here is derived from an EMBL/GenBank/DDBJ whole genome shotgun (WGS) entry which is preliminary data.</text>
</comment>
<comment type="similarity">
    <text evidence="3">Belongs to the peptidase S54 family.</text>
</comment>
<evidence type="ECO:0000256" key="8">
    <source>
        <dbReference type="ARBA" id="ARBA00022989"/>
    </source>
</evidence>
<dbReference type="AlphaFoldDB" id="A0A9W8B3I6"/>
<dbReference type="GO" id="GO:0016020">
    <property type="term" value="C:membrane"/>
    <property type="evidence" value="ECO:0007669"/>
    <property type="project" value="UniProtKB-SubCell"/>
</dbReference>
<sequence length="310" mass="33785">MASSDLGPAIREELRTLPGRVQSFIRTLPLITFMVPVATLSLWLVDAVASFAGYSHLTGDALGLLPNSVTHGQLWRLATYPWAHFGFFHVALNAIGLVGLSASAERRVGSLQFLYLLVVVFSALPGILFFVVATLVVRSLNFHLISGLSGWIMALLAWECCRVDAPRSFFGLFQVSSKVFPVVFLCLMELIFPHSSFFGHLVAMVVGYLYAYGKLDRIVPASQTMAQWQNKPLMNGLTASPRFIDINDASDTGLFLPNFFSRSGPSATTGAEAASQDQYVTIPDSTSPPQNPTNPPAQKFPGKGNRLDNN</sequence>
<keyword evidence="7" id="KW-0378">Hydrolase</keyword>
<feature type="transmembrane region" description="Helical" evidence="11">
    <location>
        <begin position="142"/>
        <end position="158"/>
    </location>
</feature>
<evidence type="ECO:0000256" key="3">
    <source>
        <dbReference type="ARBA" id="ARBA00009045"/>
    </source>
</evidence>
<evidence type="ECO:0000256" key="5">
    <source>
        <dbReference type="ARBA" id="ARBA00022670"/>
    </source>
</evidence>
<comment type="catalytic activity">
    <reaction evidence="1">
        <text>Cleaves type-1 transmembrane domains using a catalytic dyad composed of serine and histidine that are contributed by different transmembrane domains.</text>
        <dbReference type="EC" id="3.4.21.105"/>
    </reaction>
</comment>
<evidence type="ECO:0000256" key="2">
    <source>
        <dbReference type="ARBA" id="ARBA00004141"/>
    </source>
</evidence>
<organism evidence="13 14">
    <name type="scientific">Dimargaris verticillata</name>
    <dbReference type="NCBI Taxonomy" id="2761393"/>
    <lineage>
        <taxon>Eukaryota</taxon>
        <taxon>Fungi</taxon>
        <taxon>Fungi incertae sedis</taxon>
        <taxon>Zoopagomycota</taxon>
        <taxon>Kickxellomycotina</taxon>
        <taxon>Dimargaritomycetes</taxon>
        <taxon>Dimargaritales</taxon>
        <taxon>Dimargaritaceae</taxon>
        <taxon>Dimargaris</taxon>
    </lineage>
</organism>
<accession>A0A9W8B3I6</accession>
<dbReference type="EC" id="3.4.21.105" evidence="4"/>
<keyword evidence="6 11" id="KW-0812">Transmembrane</keyword>
<dbReference type="GO" id="GO:0004252">
    <property type="term" value="F:serine-type endopeptidase activity"/>
    <property type="evidence" value="ECO:0007669"/>
    <property type="project" value="InterPro"/>
</dbReference>
<gene>
    <name evidence="13" type="primary">RHBDD2</name>
    <name evidence="13" type="ORF">H4R34_004833</name>
</gene>
<feature type="transmembrane region" description="Helical" evidence="11">
    <location>
        <begin position="82"/>
        <end position="102"/>
    </location>
</feature>
<dbReference type="Proteomes" id="UP001151582">
    <property type="component" value="Unassembled WGS sequence"/>
</dbReference>
<evidence type="ECO:0000256" key="10">
    <source>
        <dbReference type="SAM" id="MobiDB-lite"/>
    </source>
</evidence>
<reference evidence="13" key="1">
    <citation type="submission" date="2022-07" db="EMBL/GenBank/DDBJ databases">
        <title>Phylogenomic reconstructions and comparative analyses of Kickxellomycotina fungi.</title>
        <authorList>
            <person name="Reynolds N.K."/>
            <person name="Stajich J.E."/>
            <person name="Barry K."/>
            <person name="Grigoriev I.V."/>
            <person name="Crous P."/>
            <person name="Smith M.E."/>
        </authorList>
    </citation>
    <scope>NUCLEOTIDE SEQUENCE</scope>
    <source>
        <strain evidence="13">RSA 567</strain>
    </source>
</reference>
<protein>
    <recommendedName>
        <fullName evidence="4">rhomboid protease</fullName>
        <ecNumber evidence="4">3.4.21.105</ecNumber>
    </recommendedName>
</protein>
<evidence type="ECO:0000256" key="11">
    <source>
        <dbReference type="SAM" id="Phobius"/>
    </source>
</evidence>
<evidence type="ECO:0000313" key="14">
    <source>
        <dbReference type="Proteomes" id="UP001151582"/>
    </source>
</evidence>
<feature type="transmembrane region" description="Helical" evidence="11">
    <location>
        <begin position="24"/>
        <end position="45"/>
    </location>
</feature>
<dbReference type="Pfam" id="PF01694">
    <property type="entry name" value="Rhomboid"/>
    <property type="match status" value="1"/>
</dbReference>
<dbReference type="InterPro" id="IPR022764">
    <property type="entry name" value="Peptidase_S54_rhomboid_dom"/>
</dbReference>
<dbReference type="PANTHER" id="PTHR43066">
    <property type="entry name" value="RHOMBOID-RELATED PROTEIN"/>
    <property type="match status" value="1"/>
</dbReference>
<feature type="transmembrane region" description="Helical" evidence="11">
    <location>
        <begin position="114"/>
        <end position="136"/>
    </location>
</feature>
<dbReference type="OrthoDB" id="10257275at2759"/>
<dbReference type="InterPro" id="IPR035952">
    <property type="entry name" value="Rhomboid-like_sf"/>
</dbReference>
<feature type="transmembrane region" description="Helical" evidence="11">
    <location>
        <begin position="170"/>
        <end position="191"/>
    </location>
</feature>
<name>A0A9W8B3I6_9FUNG</name>